<dbReference type="InterPro" id="IPR010095">
    <property type="entry name" value="Cas12f1-like_TNB"/>
</dbReference>
<dbReference type="Pfam" id="PF07282">
    <property type="entry name" value="Cas12f1-like_TNB"/>
    <property type="match status" value="1"/>
</dbReference>
<evidence type="ECO:0000256" key="2">
    <source>
        <dbReference type="SAM" id="MobiDB-lite"/>
    </source>
</evidence>
<feature type="compositionally biased region" description="Basic and acidic residues" evidence="2">
    <location>
        <begin position="139"/>
        <end position="154"/>
    </location>
</feature>
<gene>
    <name evidence="4" type="ORF">ACFFRN_25885</name>
</gene>
<name>A0ABV5Q3H6_9ACTN</name>
<protein>
    <submittedName>
        <fullName evidence="4">Zinc ribbon domain-containing protein</fullName>
    </submittedName>
</protein>
<dbReference type="Proteomes" id="UP001589646">
    <property type="component" value="Unassembled WGS sequence"/>
</dbReference>
<dbReference type="EMBL" id="JBHMCE010000008">
    <property type="protein sequence ID" value="MFB9530045.1"/>
    <property type="molecule type" value="Genomic_DNA"/>
</dbReference>
<evidence type="ECO:0000313" key="5">
    <source>
        <dbReference type="Proteomes" id="UP001589646"/>
    </source>
</evidence>
<reference evidence="4 5" key="1">
    <citation type="submission" date="2024-09" db="EMBL/GenBank/DDBJ databases">
        <authorList>
            <person name="Sun Q."/>
            <person name="Mori K."/>
        </authorList>
    </citation>
    <scope>NUCLEOTIDE SEQUENCE [LARGE SCALE GENOMIC DNA]</scope>
    <source>
        <strain evidence="4 5">JCM 3323</strain>
    </source>
</reference>
<keyword evidence="5" id="KW-1185">Reference proteome</keyword>
<evidence type="ECO:0000313" key="4">
    <source>
        <dbReference type="EMBL" id="MFB9530045.1"/>
    </source>
</evidence>
<feature type="region of interest" description="Disordered" evidence="2">
    <location>
        <begin position="132"/>
        <end position="154"/>
    </location>
</feature>
<proteinExistence type="predicted"/>
<dbReference type="RefSeq" id="WP_379479089.1">
    <property type="nucleotide sequence ID" value="NZ_BAAAXC010000015.1"/>
</dbReference>
<feature type="domain" description="Cas12f1-like TNB" evidence="3">
    <location>
        <begin position="51"/>
        <end position="117"/>
    </location>
</feature>
<organism evidence="4 5">
    <name type="scientific">Nonomuraea roseola</name>
    <dbReference type="NCBI Taxonomy" id="46179"/>
    <lineage>
        <taxon>Bacteria</taxon>
        <taxon>Bacillati</taxon>
        <taxon>Actinomycetota</taxon>
        <taxon>Actinomycetes</taxon>
        <taxon>Streptosporangiales</taxon>
        <taxon>Streptosporangiaceae</taxon>
        <taxon>Nonomuraea</taxon>
    </lineage>
</organism>
<keyword evidence="1" id="KW-0238">DNA-binding</keyword>
<comment type="caution">
    <text evidence="4">The sequence shown here is derived from an EMBL/GenBank/DDBJ whole genome shotgun (WGS) entry which is preliminary data.</text>
</comment>
<evidence type="ECO:0000256" key="1">
    <source>
        <dbReference type="ARBA" id="ARBA00023125"/>
    </source>
</evidence>
<accession>A0ABV5Q3H6</accession>
<evidence type="ECO:0000259" key="3">
    <source>
        <dbReference type="Pfam" id="PF07282"/>
    </source>
</evidence>
<sequence length="154" mass="17039">MSITLCNELNAFGSVCDAWRRRVIALAFRQSGAGRARAHRSQRRTLHSWAFAQQIAFTRYKAARLGIAFVLVDPAYTSQRCPECGCVAKANRPVRGRFLCTRCRLAGRADHIAARDIAQRAVASWGAVNRPHATGLPSARRDRESEPSRSTEGS</sequence>